<evidence type="ECO:0000259" key="1">
    <source>
        <dbReference type="PROSITE" id="PS50943"/>
    </source>
</evidence>
<dbReference type="Gene3D" id="3.30.450.180">
    <property type="match status" value="1"/>
</dbReference>
<organism evidence="2 3">
    <name type="scientific">Kineosporia mesophila</name>
    <dbReference type="NCBI Taxonomy" id="566012"/>
    <lineage>
        <taxon>Bacteria</taxon>
        <taxon>Bacillati</taxon>
        <taxon>Actinomycetota</taxon>
        <taxon>Actinomycetes</taxon>
        <taxon>Kineosporiales</taxon>
        <taxon>Kineosporiaceae</taxon>
        <taxon>Kineosporia</taxon>
    </lineage>
</organism>
<name>A0ABP7AMJ6_9ACTN</name>
<dbReference type="PANTHER" id="PTHR35010:SF2">
    <property type="entry name" value="BLL4672 PROTEIN"/>
    <property type="match status" value="1"/>
</dbReference>
<dbReference type="PROSITE" id="PS50943">
    <property type="entry name" value="HTH_CROC1"/>
    <property type="match status" value="1"/>
</dbReference>
<evidence type="ECO:0000313" key="2">
    <source>
        <dbReference type="EMBL" id="GAA3635813.1"/>
    </source>
</evidence>
<proteinExistence type="predicted"/>
<dbReference type="CDD" id="cd00093">
    <property type="entry name" value="HTH_XRE"/>
    <property type="match status" value="1"/>
</dbReference>
<accession>A0ABP7AMJ6</accession>
<dbReference type="Pfam" id="PF13560">
    <property type="entry name" value="HTH_31"/>
    <property type="match status" value="1"/>
</dbReference>
<dbReference type="PANTHER" id="PTHR35010">
    <property type="entry name" value="BLL4672 PROTEIN-RELATED"/>
    <property type="match status" value="1"/>
</dbReference>
<feature type="domain" description="HTH cro/C1-type" evidence="1">
    <location>
        <begin position="58"/>
        <end position="105"/>
    </location>
</feature>
<dbReference type="Proteomes" id="UP001501074">
    <property type="component" value="Unassembled WGS sequence"/>
</dbReference>
<dbReference type="InterPro" id="IPR041413">
    <property type="entry name" value="MLTR_LBD"/>
</dbReference>
<sequence>MISHVFMSPTLAAAPEDNQHPAGVSLLGMENLLGEFIKARRGQVSPQEPGTKHRRVTGLRRAELASLAGISEPYLVRLEQGIDRQPSPQVLQALARALRLDDDATRHLLGLTAPEPVRRVTPDLADNVHQLLDSWPTTPAYVRDRHFGILAANKLAQSLSDLYTPGRNLVREIFLGPRARTLFPDWPLVAAQTVAAVRAETEARDPEMIDLIAELSQDKDFRQLWARHHVRPARDETKRFEHPVVGPLTLRRQAMAIAGADGFVVIVYQAEPQSASAAALSRL</sequence>
<dbReference type="EMBL" id="BAAAZO010000012">
    <property type="protein sequence ID" value="GAA3635813.1"/>
    <property type="molecule type" value="Genomic_DNA"/>
</dbReference>
<dbReference type="SMART" id="SM00530">
    <property type="entry name" value="HTH_XRE"/>
    <property type="match status" value="1"/>
</dbReference>
<gene>
    <name evidence="2" type="ORF">GCM10022223_62810</name>
</gene>
<dbReference type="Gene3D" id="1.10.260.40">
    <property type="entry name" value="lambda repressor-like DNA-binding domains"/>
    <property type="match status" value="1"/>
</dbReference>
<protein>
    <submittedName>
        <fullName evidence="2">Helix-turn-helix transcriptional regulator</fullName>
    </submittedName>
</protein>
<reference evidence="3" key="1">
    <citation type="journal article" date="2019" name="Int. J. Syst. Evol. Microbiol.">
        <title>The Global Catalogue of Microorganisms (GCM) 10K type strain sequencing project: providing services to taxonomists for standard genome sequencing and annotation.</title>
        <authorList>
            <consortium name="The Broad Institute Genomics Platform"/>
            <consortium name="The Broad Institute Genome Sequencing Center for Infectious Disease"/>
            <person name="Wu L."/>
            <person name="Ma J."/>
        </authorList>
    </citation>
    <scope>NUCLEOTIDE SEQUENCE [LARGE SCALE GENOMIC DNA]</scope>
    <source>
        <strain evidence="3">JCM 16902</strain>
    </source>
</reference>
<keyword evidence="3" id="KW-1185">Reference proteome</keyword>
<dbReference type="InterPro" id="IPR010982">
    <property type="entry name" value="Lambda_DNA-bd_dom_sf"/>
</dbReference>
<dbReference type="InterPro" id="IPR001387">
    <property type="entry name" value="Cro/C1-type_HTH"/>
</dbReference>
<dbReference type="SUPFAM" id="SSF47413">
    <property type="entry name" value="lambda repressor-like DNA-binding domains"/>
    <property type="match status" value="1"/>
</dbReference>
<evidence type="ECO:0000313" key="3">
    <source>
        <dbReference type="Proteomes" id="UP001501074"/>
    </source>
</evidence>
<dbReference type="Pfam" id="PF17765">
    <property type="entry name" value="MLTR_LBD"/>
    <property type="match status" value="1"/>
</dbReference>
<comment type="caution">
    <text evidence="2">The sequence shown here is derived from an EMBL/GenBank/DDBJ whole genome shotgun (WGS) entry which is preliminary data.</text>
</comment>